<dbReference type="AlphaFoldDB" id="A0A9Q3EI45"/>
<dbReference type="PANTHER" id="PTHR37984">
    <property type="entry name" value="PROTEIN CBG26694"/>
    <property type="match status" value="1"/>
</dbReference>
<accession>A0A9Q3EI45</accession>
<dbReference type="Gene3D" id="3.10.10.10">
    <property type="entry name" value="HIV Type 1 Reverse Transcriptase, subunit A, domain 1"/>
    <property type="match status" value="1"/>
</dbReference>
<dbReference type="InterPro" id="IPR043502">
    <property type="entry name" value="DNA/RNA_pol_sf"/>
</dbReference>
<dbReference type="Pfam" id="PF00078">
    <property type="entry name" value="RVT_1"/>
    <property type="match status" value="1"/>
</dbReference>
<dbReference type="InterPro" id="IPR050951">
    <property type="entry name" value="Retrovirus_Pol_polyprotein"/>
</dbReference>
<dbReference type="EMBL" id="AVOT02028080">
    <property type="protein sequence ID" value="MBW0520447.1"/>
    <property type="molecule type" value="Genomic_DNA"/>
</dbReference>
<feature type="domain" description="Reverse transcriptase" evidence="2">
    <location>
        <begin position="839"/>
        <end position="952"/>
    </location>
</feature>
<comment type="caution">
    <text evidence="3">The sequence shown here is derived from an EMBL/GenBank/DDBJ whole genome shotgun (WGS) entry which is preliminary data.</text>
</comment>
<dbReference type="PANTHER" id="PTHR37984:SF5">
    <property type="entry name" value="PROTEIN NYNRIN-LIKE"/>
    <property type="match status" value="1"/>
</dbReference>
<evidence type="ECO:0000313" key="4">
    <source>
        <dbReference type="Proteomes" id="UP000765509"/>
    </source>
</evidence>
<dbReference type="CDD" id="cd14279">
    <property type="entry name" value="CUE"/>
    <property type="match status" value="1"/>
</dbReference>
<proteinExistence type="predicted"/>
<dbReference type="Proteomes" id="UP000765509">
    <property type="component" value="Unassembled WGS sequence"/>
</dbReference>
<feature type="region of interest" description="Disordered" evidence="1">
    <location>
        <begin position="1"/>
        <end position="131"/>
    </location>
</feature>
<feature type="compositionally biased region" description="Basic and acidic residues" evidence="1">
    <location>
        <begin position="29"/>
        <end position="44"/>
    </location>
</feature>
<feature type="compositionally biased region" description="Polar residues" evidence="1">
    <location>
        <begin position="51"/>
        <end position="72"/>
    </location>
</feature>
<dbReference type="Gene3D" id="3.30.70.270">
    <property type="match status" value="1"/>
</dbReference>
<feature type="compositionally biased region" description="Polar residues" evidence="1">
    <location>
        <begin position="19"/>
        <end position="28"/>
    </location>
</feature>
<dbReference type="InterPro" id="IPR000477">
    <property type="entry name" value="RT_dom"/>
</dbReference>
<name>A0A9Q3EI45_9BASI</name>
<organism evidence="3 4">
    <name type="scientific">Austropuccinia psidii MF-1</name>
    <dbReference type="NCBI Taxonomy" id="1389203"/>
    <lineage>
        <taxon>Eukaryota</taxon>
        <taxon>Fungi</taxon>
        <taxon>Dikarya</taxon>
        <taxon>Basidiomycota</taxon>
        <taxon>Pucciniomycotina</taxon>
        <taxon>Pucciniomycetes</taxon>
        <taxon>Pucciniales</taxon>
        <taxon>Sphaerophragmiaceae</taxon>
        <taxon>Austropuccinia</taxon>
    </lineage>
</organism>
<protein>
    <recommendedName>
        <fullName evidence="2">Reverse transcriptase domain-containing protein</fullName>
    </recommendedName>
</protein>
<dbReference type="OrthoDB" id="6776860at2759"/>
<dbReference type="InterPro" id="IPR043128">
    <property type="entry name" value="Rev_trsase/Diguanyl_cyclase"/>
</dbReference>
<feature type="region of interest" description="Disordered" evidence="1">
    <location>
        <begin position="464"/>
        <end position="491"/>
    </location>
</feature>
<keyword evidence="4" id="KW-1185">Reference proteome</keyword>
<evidence type="ECO:0000313" key="3">
    <source>
        <dbReference type="EMBL" id="MBW0520447.1"/>
    </source>
</evidence>
<sequence length="958" mass="109921">MGSSRDIPVSVQKLVYGSKTAQVGTSTKSSDRHHELISSKEEVGPGKGQHPSGSSPSIHQQNSASTSSTKAQANPKDPSEGQAKGKGKGKAQVEQALPSELQNSQEREDSHGQCVQHGKSSDGIQKQGRGKIEPIFPKEIDIVKLVTKFESCNKEIMTKLKTFEYIQQKLGNEILQVKETQKTIFGLENVNKDNILSLMQICARIESEVILLNQPDDNSISFITLFQEQLEKSDKARLELKEDIQSSINNISLKNELPRQSTPILDRNVLNLNNDLHHTISSNADVETACNFKDIPRLEEWPTFSGEGEYNHMEFMKTIDMFKEDFNIPDEYISARLHSLFTKSAKKWYYKMRQDHGKHSWPWWKEQIISKWANDSWRFRMENSFEEAIFNIERDRPMSWFLKQKDRLTALHPDMSETMVHKRILRKCGGDLEHAIRSRCIEPCSTEDYINAMEDITTRTKIGRNWYKPPMDNKTSGKPIPKPNKPHDKAPLKCHKCGSTSHLTNTCAKKTRINEIEIEKDDTKETNDVPVHESDSEPSEEVKSPDELSIENINSSFEVTEVHTHLPQYSDECMDLIHVQDANMQKAKPARAKIHLDSGAFCTCAGKDYLDNIYTDWQDKLMPIEGIKFRSASQNMHPLGIFEAAIIFPHPTGSIRLKVEFVVMNYCTSQHFILGNDYLTIYGIDINNHKDRYFTIGEDKRQKFAFPSEKREMTVIRQVKHVNKEKFVSDKLIEAQISPELTPEMKEEHIEILFQYREAFASDNEPLGSIKGHEVDIMLNVERPYPPLLRRPAYPASPRAREALESHINELMKLGVPREVGHNGEVEVTTPVIITLHNDKSRMVGDFRELNTYTIPDRYPIPRIHEILTQLSKEKFMTSMDALKGFYQNVSTPHSRKLLSIISHCGIYEYLRMPFGIKNAPSHYQRMRNTIFPHELSEGWLIIYIDDIIIFQKPGNCS</sequence>
<dbReference type="SUPFAM" id="SSF56672">
    <property type="entry name" value="DNA/RNA polymerases"/>
    <property type="match status" value="1"/>
</dbReference>
<gene>
    <name evidence="3" type="ORF">O181_060162</name>
</gene>
<dbReference type="CDD" id="cd01647">
    <property type="entry name" value="RT_LTR"/>
    <property type="match status" value="1"/>
</dbReference>
<evidence type="ECO:0000259" key="2">
    <source>
        <dbReference type="Pfam" id="PF00078"/>
    </source>
</evidence>
<evidence type="ECO:0000256" key="1">
    <source>
        <dbReference type="SAM" id="MobiDB-lite"/>
    </source>
</evidence>
<reference evidence="3" key="1">
    <citation type="submission" date="2021-03" db="EMBL/GenBank/DDBJ databases">
        <title>Draft genome sequence of rust myrtle Austropuccinia psidii MF-1, a brazilian biotype.</title>
        <authorList>
            <person name="Quecine M.C."/>
            <person name="Pachon D.M.R."/>
            <person name="Bonatelli M.L."/>
            <person name="Correr F.H."/>
            <person name="Franceschini L.M."/>
            <person name="Leite T.F."/>
            <person name="Margarido G.R.A."/>
            <person name="Almeida C.A."/>
            <person name="Ferrarezi J.A."/>
            <person name="Labate C.A."/>
        </authorList>
    </citation>
    <scope>NUCLEOTIDE SEQUENCE</scope>
    <source>
        <strain evidence="3">MF-1</strain>
    </source>
</reference>
<feature type="region of interest" description="Disordered" evidence="1">
    <location>
        <begin position="519"/>
        <end position="546"/>
    </location>
</feature>